<evidence type="ECO:0000313" key="2">
    <source>
        <dbReference type="EMBL" id="MEB4592323.1"/>
    </source>
</evidence>
<keyword evidence="2" id="KW-0255">Endonuclease</keyword>
<proteinExistence type="predicted"/>
<evidence type="ECO:0000259" key="1">
    <source>
        <dbReference type="Pfam" id="PF05685"/>
    </source>
</evidence>
<dbReference type="Proteomes" id="UP001308005">
    <property type="component" value="Unassembled WGS sequence"/>
</dbReference>
<protein>
    <submittedName>
        <fullName evidence="2">Uma2 family endonuclease</fullName>
    </submittedName>
</protein>
<keyword evidence="2" id="KW-0378">Hydrolase</keyword>
<reference evidence="3" key="1">
    <citation type="submission" date="2023-07" db="EMBL/GenBank/DDBJ databases">
        <title>The carbon used by Thiothrix.</title>
        <authorList>
            <person name="Chen L."/>
        </authorList>
    </citation>
    <scope>NUCLEOTIDE SEQUENCE [LARGE SCALE GENOMIC DNA]</scope>
</reference>
<keyword evidence="3" id="KW-1185">Reference proteome</keyword>
<accession>A0ABU6D1V9</accession>
<dbReference type="RefSeq" id="WP_324696554.1">
    <property type="nucleotide sequence ID" value="NZ_JAYMYJ010000130.1"/>
</dbReference>
<dbReference type="EMBL" id="JAYMYJ010000130">
    <property type="protein sequence ID" value="MEB4592323.1"/>
    <property type="molecule type" value="Genomic_DNA"/>
</dbReference>
<dbReference type="InterPro" id="IPR008538">
    <property type="entry name" value="Uma2"/>
</dbReference>
<dbReference type="CDD" id="cd06260">
    <property type="entry name" value="DUF820-like"/>
    <property type="match status" value="1"/>
</dbReference>
<sequence>MKPHLRGSGCKAYLNDMKVRIGEDEAFYYPDLLVSCDPDDHKRNYVKQSPLLIVEILSASTEAYDRGDKFACYRQLDSLQEYVLVSPKTYRVEAFRRNAQNRWELFSFAGAEAEVEFASINFRCYMQAVYEDVDFGLV</sequence>
<dbReference type="Gene3D" id="3.90.1570.10">
    <property type="entry name" value="tt1808, chain A"/>
    <property type="match status" value="1"/>
</dbReference>
<gene>
    <name evidence="2" type="ORF">VSS37_15150</name>
</gene>
<dbReference type="GO" id="GO:0004519">
    <property type="term" value="F:endonuclease activity"/>
    <property type="evidence" value="ECO:0007669"/>
    <property type="project" value="UniProtKB-KW"/>
</dbReference>
<dbReference type="InterPro" id="IPR012296">
    <property type="entry name" value="Nuclease_put_TT1808"/>
</dbReference>
<dbReference type="PANTHER" id="PTHR36558">
    <property type="entry name" value="GLR1098 PROTEIN"/>
    <property type="match status" value="1"/>
</dbReference>
<dbReference type="InterPro" id="IPR011335">
    <property type="entry name" value="Restrct_endonuc-II-like"/>
</dbReference>
<dbReference type="PANTHER" id="PTHR36558:SF1">
    <property type="entry name" value="RESTRICTION ENDONUCLEASE DOMAIN-CONTAINING PROTEIN-RELATED"/>
    <property type="match status" value="1"/>
</dbReference>
<comment type="caution">
    <text evidence="2">The sequence shown here is derived from an EMBL/GenBank/DDBJ whole genome shotgun (WGS) entry which is preliminary data.</text>
</comment>
<name>A0ABU6D1V9_9GAMM</name>
<dbReference type="Pfam" id="PF05685">
    <property type="entry name" value="Uma2"/>
    <property type="match status" value="1"/>
</dbReference>
<dbReference type="SUPFAM" id="SSF52980">
    <property type="entry name" value="Restriction endonuclease-like"/>
    <property type="match status" value="1"/>
</dbReference>
<organism evidence="2 3">
    <name type="scientific">Candidatus Thiothrix phosphatis</name>
    <dbReference type="NCBI Taxonomy" id="3112415"/>
    <lineage>
        <taxon>Bacteria</taxon>
        <taxon>Pseudomonadati</taxon>
        <taxon>Pseudomonadota</taxon>
        <taxon>Gammaproteobacteria</taxon>
        <taxon>Thiotrichales</taxon>
        <taxon>Thiotrichaceae</taxon>
        <taxon>Thiothrix</taxon>
    </lineage>
</organism>
<evidence type="ECO:0000313" key="3">
    <source>
        <dbReference type="Proteomes" id="UP001308005"/>
    </source>
</evidence>
<feature type="domain" description="Putative restriction endonuclease" evidence="1">
    <location>
        <begin position="3"/>
        <end position="113"/>
    </location>
</feature>
<keyword evidence="2" id="KW-0540">Nuclease</keyword>